<name>A0ABS6YA75_9BACT</name>
<gene>
    <name evidence="2" type="ORF">KZO38_01615</name>
</gene>
<accession>A0ABS6YA75</accession>
<evidence type="ECO:0000256" key="1">
    <source>
        <dbReference type="SAM" id="Phobius"/>
    </source>
</evidence>
<organism evidence="2 3">
    <name type="scientific">Hoylesella nanceiensis</name>
    <dbReference type="NCBI Taxonomy" id="425941"/>
    <lineage>
        <taxon>Bacteria</taxon>
        <taxon>Pseudomonadati</taxon>
        <taxon>Bacteroidota</taxon>
        <taxon>Bacteroidia</taxon>
        <taxon>Bacteroidales</taxon>
        <taxon>Prevotellaceae</taxon>
        <taxon>Hoylesella</taxon>
    </lineage>
</organism>
<feature type="transmembrane region" description="Helical" evidence="1">
    <location>
        <begin position="67"/>
        <end position="87"/>
    </location>
</feature>
<evidence type="ECO:0000313" key="3">
    <source>
        <dbReference type="Proteomes" id="UP000788426"/>
    </source>
</evidence>
<reference evidence="2 3" key="1">
    <citation type="submission" date="2021-07" db="EMBL/GenBank/DDBJ databases">
        <title>Genomic diversity and antimicrobial resistance of Prevotella spp. isolated from chronic lung disease airways.</title>
        <authorList>
            <person name="Webb K.A."/>
            <person name="Olagoke O.S."/>
            <person name="Baird T."/>
            <person name="Neill J."/>
            <person name="Pham A."/>
            <person name="Wells T.J."/>
            <person name="Ramsay K.A."/>
            <person name="Bell S.C."/>
            <person name="Sarovich D.S."/>
            <person name="Price E.P."/>
        </authorList>
    </citation>
    <scope>NUCLEOTIDE SEQUENCE [LARGE SCALE GENOMIC DNA]</scope>
    <source>
        <strain evidence="2 3">SCHI0011.S.12</strain>
    </source>
</reference>
<sequence length="304" mass="34255">MKKLIRQKSIPAIVKYALTQMLKAKKKEVKAVAPWIVITSFLFSILITYAPFITIETLISLKDVTQNAILLSAMTLLFVLSFSAFVAQVVSNINKQKWLFNLKRVLKFSAFYCVLSILYGSFGAFLYFRYTLNTIQLPIDKMQEASPLWYIVSYIATGLVIIFLIILPSIYLFANHMFNPSDKLTRKLGVKYLIGMKNIGLLITVLFAILLVGICFGGLIMLPTTIITFAKLFSLDGVLGGDPANLPGYFTVLMIISGTLCTALLCGIDIWKLLVLKHIHVRIHSKEQEKALVKQQKNNKIEIY</sequence>
<dbReference type="EMBL" id="JAHXCT010000001">
    <property type="protein sequence ID" value="MBW4768467.1"/>
    <property type="molecule type" value="Genomic_DNA"/>
</dbReference>
<protein>
    <recommendedName>
        <fullName evidence="4">Glycerophosphoryl diester phosphodiesterase membrane domain-containing protein</fullName>
    </recommendedName>
</protein>
<feature type="transmembrane region" description="Helical" evidence="1">
    <location>
        <begin position="148"/>
        <end position="178"/>
    </location>
</feature>
<evidence type="ECO:0008006" key="4">
    <source>
        <dbReference type="Google" id="ProtNLM"/>
    </source>
</evidence>
<dbReference type="Proteomes" id="UP000788426">
    <property type="component" value="Unassembled WGS sequence"/>
</dbReference>
<keyword evidence="3" id="KW-1185">Reference proteome</keyword>
<evidence type="ECO:0000313" key="2">
    <source>
        <dbReference type="EMBL" id="MBW4768467.1"/>
    </source>
</evidence>
<comment type="caution">
    <text evidence="2">The sequence shown here is derived from an EMBL/GenBank/DDBJ whole genome shotgun (WGS) entry which is preliminary data.</text>
</comment>
<feature type="transmembrane region" description="Helical" evidence="1">
    <location>
        <begin position="31"/>
        <end position="55"/>
    </location>
</feature>
<proteinExistence type="predicted"/>
<feature type="transmembrane region" description="Helical" evidence="1">
    <location>
        <begin position="108"/>
        <end position="128"/>
    </location>
</feature>
<keyword evidence="1" id="KW-0812">Transmembrane</keyword>
<dbReference type="RefSeq" id="WP_219479273.1">
    <property type="nucleotide sequence ID" value="NZ_JAHXCT010000001.1"/>
</dbReference>
<feature type="transmembrane region" description="Helical" evidence="1">
    <location>
        <begin position="249"/>
        <end position="274"/>
    </location>
</feature>
<keyword evidence="1" id="KW-1133">Transmembrane helix</keyword>
<keyword evidence="1" id="KW-0472">Membrane</keyword>
<feature type="transmembrane region" description="Helical" evidence="1">
    <location>
        <begin position="199"/>
        <end position="229"/>
    </location>
</feature>